<dbReference type="AlphaFoldDB" id="A0A0D2LV71"/>
<protein>
    <recommendedName>
        <fullName evidence="3">Roadblock/LAMTOR2 domain-containing protein</fullName>
    </recommendedName>
</protein>
<accession>A0A0D2LV71</accession>
<dbReference type="SUPFAM" id="SSF103196">
    <property type="entry name" value="Roadblock/LC7 domain"/>
    <property type="match status" value="1"/>
</dbReference>
<keyword evidence="2" id="KW-1185">Reference proteome</keyword>
<reference evidence="2" key="1">
    <citation type="submission" date="2014-04" db="EMBL/GenBank/DDBJ databases">
        <title>Evolutionary Origins and Diversification of the Mycorrhizal Mutualists.</title>
        <authorList>
            <consortium name="DOE Joint Genome Institute"/>
            <consortium name="Mycorrhizal Genomics Consortium"/>
            <person name="Kohler A."/>
            <person name="Kuo A."/>
            <person name="Nagy L.G."/>
            <person name="Floudas D."/>
            <person name="Copeland A."/>
            <person name="Barry K.W."/>
            <person name="Cichocki N."/>
            <person name="Veneault-Fourrey C."/>
            <person name="LaButti K."/>
            <person name="Lindquist E.A."/>
            <person name="Lipzen A."/>
            <person name="Lundell T."/>
            <person name="Morin E."/>
            <person name="Murat C."/>
            <person name="Riley R."/>
            <person name="Ohm R."/>
            <person name="Sun H."/>
            <person name="Tunlid A."/>
            <person name="Henrissat B."/>
            <person name="Grigoriev I.V."/>
            <person name="Hibbett D.S."/>
            <person name="Martin F."/>
        </authorList>
    </citation>
    <scope>NUCLEOTIDE SEQUENCE [LARGE SCALE GENOMIC DNA]</scope>
    <source>
        <strain evidence="2">FD-334 SS-4</strain>
    </source>
</reference>
<dbReference type="OMA" id="DDIRFMR"/>
<dbReference type="PANTHER" id="PTHR10779">
    <property type="entry name" value="DYNEIN LIGHT CHAIN ROADBLOCK"/>
    <property type="match status" value="1"/>
</dbReference>
<dbReference type="Gene3D" id="3.30.450.30">
    <property type="entry name" value="Dynein light chain 2a, cytoplasmic"/>
    <property type="match status" value="1"/>
</dbReference>
<organism evidence="1 2">
    <name type="scientific">Hypholoma sublateritium (strain FD-334 SS-4)</name>
    <dbReference type="NCBI Taxonomy" id="945553"/>
    <lineage>
        <taxon>Eukaryota</taxon>
        <taxon>Fungi</taxon>
        <taxon>Dikarya</taxon>
        <taxon>Basidiomycota</taxon>
        <taxon>Agaricomycotina</taxon>
        <taxon>Agaricomycetes</taxon>
        <taxon>Agaricomycetidae</taxon>
        <taxon>Agaricales</taxon>
        <taxon>Agaricineae</taxon>
        <taxon>Strophariaceae</taxon>
        <taxon>Hypholoma</taxon>
    </lineage>
</organism>
<dbReference type="OrthoDB" id="9985637at2759"/>
<dbReference type="Proteomes" id="UP000054270">
    <property type="component" value="Unassembled WGS sequence"/>
</dbReference>
<sequence>MPPELEQTLAIMTSHRAVLGYLLITRGPHPRMIRHSGIVFDGEQGKRYAAVVARIVETVQAGLEEIQGDDGLGDAGDESDLDEVRFMRIRTKKHEIMISPDDRYLLAVLHDPGT</sequence>
<dbReference type="EMBL" id="KN817668">
    <property type="protein sequence ID" value="KJA14693.1"/>
    <property type="molecule type" value="Genomic_DNA"/>
</dbReference>
<dbReference type="STRING" id="945553.A0A0D2LV71"/>
<proteinExistence type="predicted"/>
<evidence type="ECO:0008006" key="3">
    <source>
        <dbReference type="Google" id="ProtNLM"/>
    </source>
</evidence>
<name>A0A0D2LV71_HYPSF</name>
<evidence type="ECO:0000313" key="2">
    <source>
        <dbReference type="Proteomes" id="UP000054270"/>
    </source>
</evidence>
<evidence type="ECO:0000313" key="1">
    <source>
        <dbReference type="EMBL" id="KJA14693.1"/>
    </source>
</evidence>
<gene>
    <name evidence="1" type="ORF">HYPSUDRAFT_427143</name>
</gene>